<reference evidence="1 2" key="1">
    <citation type="journal article" date="2023" name="Science">
        <title>Complex scaffold remodeling in plant triterpene biosynthesis.</title>
        <authorList>
            <person name="De La Pena R."/>
            <person name="Hodgson H."/>
            <person name="Liu J.C."/>
            <person name="Stephenson M.J."/>
            <person name="Martin A.C."/>
            <person name="Owen C."/>
            <person name="Harkess A."/>
            <person name="Leebens-Mack J."/>
            <person name="Jimenez L.E."/>
            <person name="Osbourn A."/>
            <person name="Sattely E.S."/>
        </authorList>
    </citation>
    <scope>NUCLEOTIDE SEQUENCE [LARGE SCALE GENOMIC DNA]</scope>
    <source>
        <strain evidence="2">cv. JPN11</strain>
        <tissue evidence="1">Leaf</tissue>
    </source>
</reference>
<accession>A0ACC1YYV1</accession>
<evidence type="ECO:0000313" key="1">
    <source>
        <dbReference type="EMBL" id="KAJ4728827.1"/>
    </source>
</evidence>
<evidence type="ECO:0000313" key="2">
    <source>
        <dbReference type="Proteomes" id="UP001164539"/>
    </source>
</evidence>
<organism evidence="1 2">
    <name type="scientific">Melia azedarach</name>
    <name type="common">Chinaberry tree</name>
    <dbReference type="NCBI Taxonomy" id="155640"/>
    <lineage>
        <taxon>Eukaryota</taxon>
        <taxon>Viridiplantae</taxon>
        <taxon>Streptophyta</taxon>
        <taxon>Embryophyta</taxon>
        <taxon>Tracheophyta</taxon>
        <taxon>Spermatophyta</taxon>
        <taxon>Magnoliopsida</taxon>
        <taxon>eudicotyledons</taxon>
        <taxon>Gunneridae</taxon>
        <taxon>Pentapetalae</taxon>
        <taxon>rosids</taxon>
        <taxon>malvids</taxon>
        <taxon>Sapindales</taxon>
        <taxon>Meliaceae</taxon>
        <taxon>Melia</taxon>
    </lineage>
</organism>
<sequence length="595" mass="66209">MEMSQYDPISKPEFELYTIPSHSSKSPSFPPFLLALLCKRKIFRLLAEKTFSQQNCPGWFRWDDIHERERIALKEFFDGSSISRTPKIYKEYRDFIINKYREEPSRRLTFTQVRKSLVGDVSLLQKVFDFLDQWGLINFSATSGDNNRDSLEDKKLKDQAKIEEGAPNGVRVVATPNSLRSISVPNGGWDGTGKAGAAASETGFKLPPLASYSDVFGDLVKLKGLKCGNCGEQFSSGCYENSKQGNFVICEKCFKNGNYGENKSMDDFTFNDRLGNSCTRGATWTEAETLLLLESVMKHGDNWELVAQHVPRKTKLDCISKLIELPFGEFMTGSAHERNGSSCPPESTDSVKQGPVALSENQEVIKVEDQVQEQMNETEENGDAASEKPPAKKQRTSLLPNAGSSLINQVALISTMAGPHVTAAAAEAAVTALCDESSFPREIFDGDEDYLANGLSMLSESERAHQADASENKENQSESQDGLPNKNEIPLTLRIRAATATALGAAAAKAKLLASQEDREIEHLVATILETQLKKLQSKVKYFEDLEMIMEEEYTEMMELKECLVEERIDVLQRALNAGVSKWRDYTKSLFGSVL</sequence>
<name>A0ACC1YYV1_MELAZ</name>
<dbReference type="Proteomes" id="UP001164539">
    <property type="component" value="Chromosome 1"/>
</dbReference>
<keyword evidence="2" id="KW-1185">Reference proteome</keyword>
<dbReference type="EMBL" id="CM051394">
    <property type="protein sequence ID" value="KAJ4728827.1"/>
    <property type="molecule type" value="Genomic_DNA"/>
</dbReference>
<protein>
    <submittedName>
        <fullName evidence="1">SWI/SNF complex subunit SWI3A</fullName>
    </submittedName>
</protein>
<comment type="caution">
    <text evidence="1">The sequence shown here is derived from an EMBL/GenBank/DDBJ whole genome shotgun (WGS) entry which is preliminary data.</text>
</comment>
<gene>
    <name evidence="1" type="ORF">OWV82_001702</name>
</gene>
<proteinExistence type="predicted"/>